<evidence type="ECO:0000313" key="8">
    <source>
        <dbReference type="Proteomes" id="UP001295423"/>
    </source>
</evidence>
<keyword evidence="8" id="KW-1185">Reference proteome</keyword>
<dbReference type="Pfam" id="PF00447">
    <property type="entry name" value="HSF_DNA-bind"/>
    <property type="match status" value="1"/>
</dbReference>
<dbReference type="AlphaFoldDB" id="A0AAD2GEW5"/>
<keyword evidence="2" id="KW-0238">DNA-binding</keyword>
<organism evidence="7 8">
    <name type="scientific">Cylindrotheca closterium</name>
    <dbReference type="NCBI Taxonomy" id="2856"/>
    <lineage>
        <taxon>Eukaryota</taxon>
        <taxon>Sar</taxon>
        <taxon>Stramenopiles</taxon>
        <taxon>Ochrophyta</taxon>
        <taxon>Bacillariophyta</taxon>
        <taxon>Bacillariophyceae</taxon>
        <taxon>Bacillariophycidae</taxon>
        <taxon>Bacillariales</taxon>
        <taxon>Bacillariaceae</taxon>
        <taxon>Cylindrotheca</taxon>
    </lineage>
</organism>
<dbReference type="InterPro" id="IPR036390">
    <property type="entry name" value="WH_DNA-bd_sf"/>
</dbReference>
<dbReference type="GO" id="GO:0043565">
    <property type="term" value="F:sequence-specific DNA binding"/>
    <property type="evidence" value="ECO:0007669"/>
    <property type="project" value="InterPro"/>
</dbReference>
<dbReference type="GO" id="GO:0005634">
    <property type="term" value="C:nucleus"/>
    <property type="evidence" value="ECO:0007669"/>
    <property type="project" value="UniProtKB-SubCell"/>
</dbReference>
<evidence type="ECO:0000256" key="3">
    <source>
        <dbReference type="ARBA" id="ARBA00023242"/>
    </source>
</evidence>
<dbReference type="InterPro" id="IPR000232">
    <property type="entry name" value="HSF_DNA-bd"/>
</dbReference>
<dbReference type="Proteomes" id="UP001295423">
    <property type="component" value="Unassembled WGS sequence"/>
</dbReference>
<evidence type="ECO:0000313" key="7">
    <source>
        <dbReference type="EMBL" id="CAJ1970127.1"/>
    </source>
</evidence>
<feature type="region of interest" description="Disordered" evidence="5">
    <location>
        <begin position="1"/>
        <end position="26"/>
    </location>
</feature>
<protein>
    <recommendedName>
        <fullName evidence="6">HSF-type DNA-binding domain-containing protein</fullName>
    </recommendedName>
</protein>
<feature type="domain" description="HSF-type DNA-binding" evidence="6">
    <location>
        <begin position="24"/>
        <end position="124"/>
    </location>
</feature>
<keyword evidence="3" id="KW-0539">Nucleus</keyword>
<accession>A0AAD2GEW5</accession>
<proteinExistence type="inferred from homology"/>
<comment type="subcellular location">
    <subcellularLocation>
        <location evidence="1">Nucleus</location>
    </subcellularLocation>
</comment>
<sequence length="198" mass="22836">MITKIASCVNHQARSKTTEEQAVPPPDLPFPEKVYNVLKFCEENGRNDIISWVNNGAAFQVNDLPEFLRDFLPNYFNTKKYATFTRTLCAYGFTCVRTGRHTGIYSHPAFNRSDPVAPSQMRRIQKSKSHEDDYYEPIIPEWCSARGVPPFFEPRTIQEMRKNPVDLNLWYKVLSIIPSPSLQAKIDFFSPLSVPLSW</sequence>
<reference evidence="7" key="1">
    <citation type="submission" date="2023-08" db="EMBL/GenBank/DDBJ databases">
        <authorList>
            <person name="Audoor S."/>
            <person name="Bilcke G."/>
        </authorList>
    </citation>
    <scope>NUCLEOTIDE SEQUENCE</scope>
</reference>
<dbReference type="SMART" id="SM00415">
    <property type="entry name" value="HSF"/>
    <property type="match status" value="1"/>
</dbReference>
<comment type="caution">
    <text evidence="7">The sequence shown here is derived from an EMBL/GenBank/DDBJ whole genome shotgun (WGS) entry which is preliminary data.</text>
</comment>
<evidence type="ECO:0000256" key="5">
    <source>
        <dbReference type="SAM" id="MobiDB-lite"/>
    </source>
</evidence>
<dbReference type="Gene3D" id="1.10.10.10">
    <property type="entry name" value="Winged helix-like DNA-binding domain superfamily/Winged helix DNA-binding domain"/>
    <property type="match status" value="1"/>
</dbReference>
<name>A0AAD2GEW5_9STRA</name>
<dbReference type="InterPro" id="IPR036388">
    <property type="entry name" value="WH-like_DNA-bd_sf"/>
</dbReference>
<comment type="similarity">
    <text evidence="4">Belongs to the HSF family.</text>
</comment>
<dbReference type="SUPFAM" id="SSF46785">
    <property type="entry name" value="Winged helix' DNA-binding domain"/>
    <property type="match status" value="1"/>
</dbReference>
<evidence type="ECO:0000256" key="4">
    <source>
        <dbReference type="RuleBase" id="RU004020"/>
    </source>
</evidence>
<dbReference type="EMBL" id="CAKOGP040002469">
    <property type="protein sequence ID" value="CAJ1970127.1"/>
    <property type="molecule type" value="Genomic_DNA"/>
</dbReference>
<dbReference type="GO" id="GO:0003700">
    <property type="term" value="F:DNA-binding transcription factor activity"/>
    <property type="evidence" value="ECO:0007669"/>
    <property type="project" value="InterPro"/>
</dbReference>
<evidence type="ECO:0000256" key="2">
    <source>
        <dbReference type="ARBA" id="ARBA00023125"/>
    </source>
</evidence>
<gene>
    <name evidence="7" type="ORF">CYCCA115_LOCUS24150</name>
</gene>
<evidence type="ECO:0000259" key="6">
    <source>
        <dbReference type="SMART" id="SM00415"/>
    </source>
</evidence>
<dbReference type="PANTHER" id="PTHR10015:SF206">
    <property type="entry name" value="HSF-TYPE DNA-BINDING DOMAIN-CONTAINING PROTEIN"/>
    <property type="match status" value="1"/>
</dbReference>
<evidence type="ECO:0000256" key="1">
    <source>
        <dbReference type="ARBA" id="ARBA00004123"/>
    </source>
</evidence>
<dbReference type="PANTHER" id="PTHR10015">
    <property type="entry name" value="HEAT SHOCK TRANSCRIPTION FACTOR"/>
    <property type="match status" value="1"/>
</dbReference>